<proteinExistence type="predicted"/>
<evidence type="ECO:0000313" key="2">
    <source>
        <dbReference type="Proteomes" id="UP000320235"/>
    </source>
</evidence>
<accession>A0A543F2K7</accession>
<comment type="caution">
    <text evidence="1">The sequence shown here is derived from an EMBL/GenBank/DDBJ whole genome shotgun (WGS) entry which is preliminary data.</text>
</comment>
<dbReference type="RefSeq" id="WP_246093453.1">
    <property type="nucleotide sequence ID" value="NZ_VFPE01000002.1"/>
</dbReference>
<organism evidence="1 2">
    <name type="scientific">Microbacterium kyungheense</name>
    <dbReference type="NCBI Taxonomy" id="1263636"/>
    <lineage>
        <taxon>Bacteria</taxon>
        <taxon>Bacillati</taxon>
        <taxon>Actinomycetota</taxon>
        <taxon>Actinomycetes</taxon>
        <taxon>Micrococcales</taxon>
        <taxon>Microbacteriaceae</taxon>
        <taxon>Microbacterium</taxon>
    </lineage>
</organism>
<dbReference type="AlphaFoldDB" id="A0A543F2K7"/>
<keyword evidence="2" id="KW-1185">Reference proteome</keyword>
<evidence type="ECO:0000313" key="1">
    <source>
        <dbReference type="EMBL" id="TQM28051.1"/>
    </source>
</evidence>
<protein>
    <submittedName>
        <fullName evidence="1">Uncharacterized protein</fullName>
    </submittedName>
</protein>
<name>A0A543F2K7_9MICO</name>
<dbReference type="Proteomes" id="UP000320235">
    <property type="component" value="Unassembled WGS sequence"/>
</dbReference>
<dbReference type="EMBL" id="VFPE01000002">
    <property type="protein sequence ID" value="TQM28051.1"/>
    <property type="molecule type" value="Genomic_DNA"/>
</dbReference>
<gene>
    <name evidence="1" type="ORF">FB391_2094</name>
</gene>
<reference evidence="1 2" key="1">
    <citation type="submission" date="2019-06" db="EMBL/GenBank/DDBJ databases">
        <title>Sequencing the genomes of 1000 actinobacteria strains.</title>
        <authorList>
            <person name="Klenk H.-P."/>
        </authorList>
    </citation>
    <scope>NUCLEOTIDE SEQUENCE [LARGE SCALE GENOMIC DNA]</scope>
    <source>
        <strain evidence="1 2">DSM 105492</strain>
    </source>
</reference>
<sequence length="68" mass="7426">MVVAIVVGVGLFWLALWQLWSEARPSRVVLHTSEGVAYLPPPQERMGAPDAADREVIVITEKQAPSAD</sequence>